<evidence type="ECO:0000259" key="13">
    <source>
        <dbReference type="PROSITE" id="PS51456"/>
    </source>
</evidence>
<dbReference type="PRINTS" id="PR00193">
    <property type="entry name" value="MYOSINHEAVY"/>
</dbReference>
<evidence type="ECO:0000313" key="15">
    <source>
        <dbReference type="Ensembl" id="ENSGACP00000032512.1"/>
    </source>
</evidence>
<dbReference type="FunFam" id="1.20.58.530:FF:000002">
    <property type="entry name" value="Class V myosin"/>
    <property type="match status" value="1"/>
</dbReference>
<dbReference type="Ensembl" id="ENSGACT00000043861.1">
    <property type="protein sequence ID" value="ENSGACP00000032512.1"/>
    <property type="gene ID" value="ENSGACG00000006025.2"/>
</dbReference>
<feature type="coiled-coil region" evidence="11">
    <location>
        <begin position="935"/>
        <end position="976"/>
    </location>
</feature>
<dbReference type="FunFam" id="1.20.5.190:FF:000001">
    <property type="entry name" value="unconventional myosin-Va"/>
    <property type="match status" value="1"/>
</dbReference>
<dbReference type="InterPro" id="IPR027417">
    <property type="entry name" value="P-loop_NTPase"/>
</dbReference>
<dbReference type="InterPro" id="IPR036961">
    <property type="entry name" value="Kinesin_motor_dom_sf"/>
</dbReference>
<dbReference type="CDD" id="cd15470">
    <property type="entry name" value="Myo5_CBD"/>
    <property type="match status" value="1"/>
</dbReference>
<dbReference type="GO" id="GO:0016459">
    <property type="term" value="C:myosin complex"/>
    <property type="evidence" value="ECO:0007669"/>
    <property type="project" value="UniProtKB-KW"/>
</dbReference>
<dbReference type="PROSITE" id="PS51456">
    <property type="entry name" value="MYOSIN_MOTOR"/>
    <property type="match status" value="1"/>
</dbReference>
<feature type="domain" description="Dilute" evidence="12">
    <location>
        <begin position="1076"/>
        <end position="1351"/>
    </location>
</feature>
<dbReference type="CDD" id="cd01380">
    <property type="entry name" value="MYSc_Myo5"/>
    <property type="match status" value="1"/>
</dbReference>
<dbReference type="GO" id="GO:0005737">
    <property type="term" value="C:cytoplasm"/>
    <property type="evidence" value="ECO:0007669"/>
    <property type="project" value="TreeGrafter"/>
</dbReference>
<dbReference type="GO" id="GO:0005524">
    <property type="term" value="F:ATP binding"/>
    <property type="evidence" value="ECO:0007669"/>
    <property type="project" value="UniProtKB-UniRule"/>
</dbReference>
<protein>
    <recommendedName>
        <fullName evidence="17">Myosin VAb</fullName>
    </recommendedName>
</protein>
<name>A0AAQ4P1B5_GASAC</name>
<feature type="domain" description="Myosin N-terminal SH3-like" evidence="14">
    <location>
        <begin position="8"/>
        <end position="60"/>
    </location>
</feature>
<proteinExistence type="inferred from homology"/>
<keyword evidence="9 10" id="KW-0009">Actin-binding</keyword>
<comment type="similarity">
    <text evidence="1 10">Belongs to the TRAFAC class myosin-kinesin ATPase superfamily. Myosin family.</text>
</comment>
<dbReference type="FunFam" id="3.30.70.1590:FF:000003">
    <property type="entry name" value="Myosin-Va isoform 1"/>
    <property type="match status" value="1"/>
</dbReference>
<evidence type="ECO:0000256" key="2">
    <source>
        <dbReference type="ARBA" id="ARBA00022737"/>
    </source>
</evidence>
<reference evidence="15" key="2">
    <citation type="submission" date="2025-08" db="UniProtKB">
        <authorList>
            <consortium name="Ensembl"/>
        </authorList>
    </citation>
    <scope>IDENTIFICATION</scope>
</reference>
<evidence type="ECO:0000256" key="7">
    <source>
        <dbReference type="ARBA" id="ARBA00023123"/>
    </source>
</evidence>
<dbReference type="Pfam" id="PF00612">
    <property type="entry name" value="IQ"/>
    <property type="match status" value="4"/>
</dbReference>
<dbReference type="PANTHER" id="PTHR13140:SF273">
    <property type="entry name" value="UNCONVENTIONAL MYOSIN-VA"/>
    <property type="match status" value="1"/>
</dbReference>
<evidence type="ECO:0000256" key="9">
    <source>
        <dbReference type="ARBA" id="ARBA00023203"/>
    </source>
</evidence>
<evidence type="ECO:0000259" key="14">
    <source>
        <dbReference type="PROSITE" id="PS51844"/>
    </source>
</evidence>
<feature type="binding site" evidence="10">
    <location>
        <begin position="163"/>
        <end position="170"/>
    </location>
    <ligand>
        <name>ATP</name>
        <dbReference type="ChEBI" id="CHEBI:30616"/>
    </ligand>
</feature>
<dbReference type="Gene3D" id="1.20.120.720">
    <property type="entry name" value="Myosin VI head, motor domain, U50 subdomain"/>
    <property type="match status" value="1"/>
</dbReference>
<sequence length="1396" mass="160507">MAACELYAQYARVWLPDARDVWKSAELTKDYRPGDLKLSVQLEDGTEVEHKIDPRTNNLPPLRNPNILVGENDLTALSYLHEPAVLHNLKVRFIDSKLIYTYCGIVLVAINPYESLPIYEADIINAYSGQNMGDMDPHIFAVAEEAYKQMARDERNQSIIVSGESGAGKTVSAKYAMRYFATVSCSSSEASVEERVLASNPIMEALGNAKTTRNDNSSRFGKYIEIGFDQKHCIIGANMRTYLLEKSRVVFQADEERNYHIFYQLCASSHLPEFKAFKLGCADDFHYTNQGQSPVIAGVDDAKDMVCFYPISNGQYFTDQMAIYQIIAAILHLSNVEVKDQSAERSSISPENAHLVVFCELMGVPCEEMAHWLCHRKLKTTTETFVKPVSKINAVNGRDALAKHIYARVFSWIVCSVNNALKSAAKQSSFIGVLDIYGFETFDVNSFEQFCINYANEKLQQQFNLHVFKLEQEEYLREEISWTLIDFADNQPCIDLIEAKLGVLDLLDEECKMPKGSDDTWAQKLYNTLLKQNAHFDKPRMSNRAFIVHHFADKVEYQCDGFLEKNKDTVNEEQINVLKKSKHLKHLRFVQFRQSLHLLMDTLNATTPHYVRCIKPNDNKSPFIMDPVRAVQQLRACGILETIRISAAGFPSRWTYQEFFSRYRVLMKQKDVFHDGKQTCKNLLEKLNQHLYQFGKNKIFFRAGLVAYLEKLRSDKLRMACVRIQKTIRCWLARKKYLRMRECAITIQRHVRGHQARCYVMFLQRTRAAVIIQRNLRMWVTRTRYQQLRSAAIAIQCFLRAYMARKQYYKVGPWNSVKNSHLVRSVLYILMLFLRSTNIHTLNEDGELWLAYEGLKETNRILECQMQEQKRATDEENRKLLDEVNKFKAEKEQQQKLLTQSLLLPEDARIEASLKHEMTRLTSENLVSLLWSGSVVELMVQQEQQEETIRKLKKQLKVHIKKLEDLEGEHKALTVRTLPSPDDISNDCVISHVVSLFLFSDPGRAVNITRKEKEYRGMLEYREGDETRLVKKLVTDLKPRGVAVSFIPGLPAYIIFMCVRYADNVNDDQRVSTLLNSTISGIKGVIKKRGIDFEVVSFWLANTCRLMHCLKQYSGDEAFTTHNTAKQNEHCLANFELSEYQKVFGDLAIQIYRQLIKCMEDLLQPLIVASMLEHETIQGVLGSKPTGLRKRSTSSPEQAVTVEVLLQRLGAFHTTMSQHGLDLDLIKQLFKQLFYVICAVTLNHLLLRKDMCSWSKGLQIRYNVWHLEEWLVERELSDCGAKETLEPLIQAAQLLQIKKKTEADAQIICTMCTALTTAQIVKVLTLYTPVIEFEERVSTTFITTIKNLLKDRVESTTLMMDAKKIFSITLPFSPSCVALETIQIPASLNMGFVTRI</sequence>
<keyword evidence="5" id="KW-0112">Calmodulin-binding</keyword>
<dbReference type="InterPro" id="IPR000048">
    <property type="entry name" value="IQ_motif_EF-hand-BS"/>
</dbReference>
<dbReference type="Gene3D" id="1.20.58.530">
    <property type="match status" value="1"/>
</dbReference>
<dbReference type="FunFam" id="3.40.850.10:FF:000089">
    <property type="entry name" value="Myosin VC"/>
    <property type="match status" value="1"/>
</dbReference>
<dbReference type="SMART" id="SM00242">
    <property type="entry name" value="MYSc"/>
    <property type="match status" value="1"/>
</dbReference>
<feature type="coiled-coil region" evidence="11">
    <location>
        <begin position="852"/>
        <end position="897"/>
    </location>
</feature>
<evidence type="ECO:0000256" key="5">
    <source>
        <dbReference type="ARBA" id="ARBA00022860"/>
    </source>
</evidence>
<dbReference type="InterPro" id="IPR002710">
    <property type="entry name" value="Dilute_dom"/>
</dbReference>
<dbReference type="InterPro" id="IPR004009">
    <property type="entry name" value="SH3_Myosin"/>
</dbReference>
<reference evidence="15 16" key="1">
    <citation type="journal article" date="2021" name="G3 (Bethesda)">
        <title>Improved contiguity of the threespine stickleback genome using long-read sequencing.</title>
        <authorList>
            <person name="Nath S."/>
            <person name="Shaw D.E."/>
            <person name="White M.A."/>
        </authorList>
    </citation>
    <scope>NUCLEOTIDE SEQUENCE [LARGE SCALE GENOMIC DNA]</scope>
    <source>
        <strain evidence="15 16">Lake Benthic</strain>
    </source>
</reference>
<keyword evidence="16" id="KW-1185">Reference proteome</keyword>
<keyword evidence="7 10" id="KW-0518">Myosin</keyword>
<dbReference type="SMART" id="SM00015">
    <property type="entry name" value="IQ"/>
    <property type="match status" value="4"/>
</dbReference>
<feature type="domain" description="Myosin motor" evidence="13">
    <location>
        <begin position="69"/>
        <end position="714"/>
    </location>
</feature>
<evidence type="ECO:0000259" key="12">
    <source>
        <dbReference type="PROSITE" id="PS51126"/>
    </source>
</evidence>
<dbReference type="InterPro" id="IPR036103">
    <property type="entry name" value="MYSc_Myo5"/>
</dbReference>
<reference evidence="15" key="3">
    <citation type="submission" date="2025-09" db="UniProtKB">
        <authorList>
            <consortium name="Ensembl"/>
        </authorList>
    </citation>
    <scope>IDENTIFICATION</scope>
</reference>
<dbReference type="PROSITE" id="PS51126">
    <property type="entry name" value="DILUTE"/>
    <property type="match status" value="1"/>
</dbReference>
<evidence type="ECO:0000313" key="16">
    <source>
        <dbReference type="Proteomes" id="UP000007635"/>
    </source>
</evidence>
<dbReference type="SUPFAM" id="SSF52540">
    <property type="entry name" value="P-loop containing nucleoside triphosphate hydrolases"/>
    <property type="match status" value="2"/>
</dbReference>
<keyword evidence="2" id="KW-0677">Repeat</keyword>
<dbReference type="SMART" id="SM01132">
    <property type="entry name" value="DIL"/>
    <property type="match status" value="1"/>
</dbReference>
<keyword evidence="4 10" id="KW-0067">ATP-binding</keyword>
<dbReference type="PANTHER" id="PTHR13140">
    <property type="entry name" value="MYOSIN"/>
    <property type="match status" value="1"/>
</dbReference>
<dbReference type="GO" id="GO:0051015">
    <property type="term" value="F:actin filament binding"/>
    <property type="evidence" value="ECO:0007669"/>
    <property type="project" value="TreeGrafter"/>
</dbReference>
<keyword evidence="3 10" id="KW-0547">Nucleotide-binding</keyword>
<accession>A0AAQ4P1B5</accession>
<dbReference type="InterPro" id="IPR001609">
    <property type="entry name" value="Myosin_head_motor_dom-like"/>
</dbReference>
<dbReference type="PROSITE" id="PS51844">
    <property type="entry name" value="SH3_LIKE"/>
    <property type="match status" value="1"/>
</dbReference>
<evidence type="ECO:0000256" key="3">
    <source>
        <dbReference type="ARBA" id="ARBA00022741"/>
    </source>
</evidence>
<dbReference type="Proteomes" id="UP000007635">
    <property type="component" value="Chromosome XIX"/>
</dbReference>
<keyword evidence="6 11" id="KW-0175">Coiled coil</keyword>
<feature type="region of interest" description="Actin-binding" evidence="10">
    <location>
        <begin position="596"/>
        <end position="618"/>
    </location>
</feature>
<dbReference type="GO" id="GO:0005516">
    <property type="term" value="F:calmodulin binding"/>
    <property type="evidence" value="ECO:0007669"/>
    <property type="project" value="UniProtKB-KW"/>
</dbReference>
<keyword evidence="8 10" id="KW-0505">Motor protein</keyword>
<evidence type="ECO:0000256" key="11">
    <source>
        <dbReference type="SAM" id="Coils"/>
    </source>
</evidence>
<evidence type="ECO:0000256" key="1">
    <source>
        <dbReference type="ARBA" id="ARBA00008314"/>
    </source>
</evidence>
<evidence type="ECO:0000256" key="10">
    <source>
        <dbReference type="PROSITE-ProRule" id="PRU00782"/>
    </source>
</evidence>
<dbReference type="FunFam" id="1.10.10.820:FF:000001">
    <property type="entry name" value="Myosin heavy chain"/>
    <property type="match status" value="1"/>
</dbReference>
<organism evidence="15 16">
    <name type="scientific">Gasterosteus aculeatus aculeatus</name>
    <name type="common">three-spined stickleback</name>
    <dbReference type="NCBI Taxonomy" id="481459"/>
    <lineage>
        <taxon>Eukaryota</taxon>
        <taxon>Metazoa</taxon>
        <taxon>Chordata</taxon>
        <taxon>Craniata</taxon>
        <taxon>Vertebrata</taxon>
        <taxon>Euteleostomi</taxon>
        <taxon>Actinopterygii</taxon>
        <taxon>Neopterygii</taxon>
        <taxon>Teleostei</taxon>
        <taxon>Neoteleostei</taxon>
        <taxon>Acanthomorphata</taxon>
        <taxon>Eupercaria</taxon>
        <taxon>Perciformes</taxon>
        <taxon>Cottioidei</taxon>
        <taxon>Gasterosteales</taxon>
        <taxon>Gasterosteidae</taxon>
        <taxon>Gasterosteus</taxon>
    </lineage>
</organism>
<dbReference type="Gene3D" id="3.40.850.10">
    <property type="entry name" value="Kinesin motor domain"/>
    <property type="match status" value="1"/>
</dbReference>
<dbReference type="Gene3D" id="6.20.240.20">
    <property type="match status" value="1"/>
</dbReference>
<evidence type="ECO:0000256" key="8">
    <source>
        <dbReference type="ARBA" id="ARBA00023175"/>
    </source>
</evidence>
<dbReference type="GeneTree" id="ENSGT00940000155347"/>
<evidence type="ECO:0000256" key="6">
    <source>
        <dbReference type="ARBA" id="ARBA00023054"/>
    </source>
</evidence>
<dbReference type="GO" id="GO:0007015">
    <property type="term" value="P:actin filament organization"/>
    <property type="evidence" value="ECO:0007669"/>
    <property type="project" value="TreeGrafter"/>
</dbReference>
<dbReference type="Gene3D" id="1.20.5.190">
    <property type="match status" value="2"/>
</dbReference>
<dbReference type="GO" id="GO:0016020">
    <property type="term" value="C:membrane"/>
    <property type="evidence" value="ECO:0007669"/>
    <property type="project" value="TreeGrafter"/>
</dbReference>
<dbReference type="Pfam" id="PF01843">
    <property type="entry name" value="DIL"/>
    <property type="match status" value="1"/>
</dbReference>
<evidence type="ECO:0008006" key="17">
    <source>
        <dbReference type="Google" id="ProtNLM"/>
    </source>
</evidence>
<dbReference type="Pfam" id="PF00063">
    <property type="entry name" value="Myosin_head"/>
    <property type="match status" value="2"/>
</dbReference>
<dbReference type="Gene3D" id="1.10.10.820">
    <property type="match status" value="1"/>
</dbReference>
<dbReference type="PROSITE" id="PS50096">
    <property type="entry name" value="IQ"/>
    <property type="match status" value="4"/>
</dbReference>
<dbReference type="GO" id="GO:0000146">
    <property type="term" value="F:microfilament motor activity"/>
    <property type="evidence" value="ECO:0007669"/>
    <property type="project" value="TreeGrafter"/>
</dbReference>
<evidence type="ECO:0000256" key="4">
    <source>
        <dbReference type="ARBA" id="ARBA00022840"/>
    </source>
</evidence>